<dbReference type="EMBL" id="CP000724">
    <property type="protein sequence ID" value="ABR46344.1"/>
    <property type="molecule type" value="Genomic_DNA"/>
</dbReference>
<dbReference type="eggNOG" id="COG1136">
    <property type="taxonomic scope" value="Bacteria"/>
</dbReference>
<dbReference type="Gene3D" id="3.40.50.300">
    <property type="entry name" value="P-loop containing nucleotide triphosphate hydrolases"/>
    <property type="match status" value="1"/>
</dbReference>
<dbReference type="InterPro" id="IPR017911">
    <property type="entry name" value="MacB-like_ATP-bd"/>
</dbReference>
<sequence>MSLVSLKNISKSFGKNKILEDFNLEIEKGESIAIVGDSGSGKSTLLNIIGMLDDCDSGELVIAGKKKLTSSSKDAEKLRRYEIGYIFQNFALIDNMTVSENLDIALAYRKKSENKETIKANMLEEMGLRDKLNNKVYELSGGEQQRISISMVFLKPCSIILADEPTGSLDDTNKEIIMNLLQRVHKDGKTIIIVTHDKDVSKICERIVKL</sequence>
<comment type="similarity">
    <text evidence="1">Belongs to the ABC transporter superfamily.</text>
</comment>
<dbReference type="InterPro" id="IPR017871">
    <property type="entry name" value="ABC_transporter-like_CS"/>
</dbReference>
<dbReference type="Pfam" id="PF00005">
    <property type="entry name" value="ABC_tran"/>
    <property type="match status" value="1"/>
</dbReference>
<dbReference type="HOGENOM" id="CLU_000604_1_22_9"/>
<dbReference type="SMART" id="SM00382">
    <property type="entry name" value="AAA"/>
    <property type="match status" value="1"/>
</dbReference>
<gene>
    <name evidence="6" type="ordered locus">Amet_0101</name>
</gene>
<dbReference type="CDD" id="cd03255">
    <property type="entry name" value="ABC_MJ0796_LolCDE_FtsE"/>
    <property type="match status" value="1"/>
</dbReference>
<dbReference type="PROSITE" id="PS00211">
    <property type="entry name" value="ABC_TRANSPORTER_1"/>
    <property type="match status" value="1"/>
</dbReference>
<dbReference type="KEGG" id="amt:Amet_0101"/>
<protein>
    <submittedName>
        <fullName evidence="6">ABC transporter related</fullName>
    </submittedName>
</protein>
<dbReference type="InterPro" id="IPR027417">
    <property type="entry name" value="P-loop_NTPase"/>
</dbReference>
<dbReference type="STRING" id="293826.Amet_0101"/>
<dbReference type="PANTHER" id="PTHR42798:SF4">
    <property type="entry name" value="ABC TRANSPORTER DOMAIN-CONTAINING PROTEIN"/>
    <property type="match status" value="1"/>
</dbReference>
<dbReference type="GO" id="GO:0016887">
    <property type="term" value="F:ATP hydrolysis activity"/>
    <property type="evidence" value="ECO:0007669"/>
    <property type="project" value="InterPro"/>
</dbReference>
<dbReference type="InterPro" id="IPR019895">
    <property type="entry name" value="L_ocin_972_ABC"/>
</dbReference>
<dbReference type="SUPFAM" id="SSF52540">
    <property type="entry name" value="P-loop containing nucleoside triphosphate hydrolases"/>
    <property type="match status" value="1"/>
</dbReference>
<accession>A6TJH6</accession>
<evidence type="ECO:0000256" key="1">
    <source>
        <dbReference type="ARBA" id="ARBA00005417"/>
    </source>
</evidence>
<dbReference type="InterPro" id="IPR003593">
    <property type="entry name" value="AAA+_ATPase"/>
</dbReference>
<dbReference type="AlphaFoldDB" id="A6TJH6"/>
<name>A6TJH6_ALKMQ</name>
<evidence type="ECO:0000256" key="3">
    <source>
        <dbReference type="ARBA" id="ARBA00022741"/>
    </source>
</evidence>
<evidence type="ECO:0000259" key="5">
    <source>
        <dbReference type="PROSITE" id="PS50893"/>
    </source>
</evidence>
<feature type="domain" description="ABC transporter" evidence="5">
    <location>
        <begin position="4"/>
        <end position="210"/>
    </location>
</feature>
<proteinExistence type="inferred from homology"/>
<dbReference type="NCBIfam" id="TIGR03608">
    <property type="entry name" value="L_ocin_972_ABC"/>
    <property type="match status" value="1"/>
</dbReference>
<reference evidence="7" key="1">
    <citation type="journal article" date="2016" name="Genome Announc.">
        <title>Complete genome sequence of Alkaliphilus metalliredigens strain QYMF, an alkaliphilic and metal-reducing bacterium isolated from borax-contaminated leachate ponds.</title>
        <authorList>
            <person name="Hwang C."/>
            <person name="Copeland A."/>
            <person name="Lucas S."/>
            <person name="Lapidus A."/>
            <person name="Barry K."/>
            <person name="Detter J.C."/>
            <person name="Glavina Del Rio T."/>
            <person name="Hammon N."/>
            <person name="Israni S."/>
            <person name="Dalin E."/>
            <person name="Tice H."/>
            <person name="Pitluck S."/>
            <person name="Chertkov O."/>
            <person name="Brettin T."/>
            <person name="Bruce D."/>
            <person name="Han C."/>
            <person name="Schmutz J."/>
            <person name="Larimer F."/>
            <person name="Land M.L."/>
            <person name="Hauser L."/>
            <person name="Kyrpides N."/>
            <person name="Mikhailova N."/>
            <person name="Ye Q."/>
            <person name="Zhou J."/>
            <person name="Richardson P."/>
            <person name="Fields M.W."/>
        </authorList>
    </citation>
    <scope>NUCLEOTIDE SEQUENCE [LARGE SCALE GENOMIC DNA]</scope>
    <source>
        <strain evidence="7">QYMF</strain>
    </source>
</reference>
<evidence type="ECO:0000313" key="7">
    <source>
        <dbReference type="Proteomes" id="UP000001572"/>
    </source>
</evidence>
<dbReference type="PANTHER" id="PTHR42798">
    <property type="entry name" value="LIPOPROTEIN-RELEASING SYSTEM ATP-BINDING PROTEIN LOLD"/>
    <property type="match status" value="1"/>
</dbReference>
<keyword evidence="2" id="KW-0813">Transport</keyword>
<dbReference type="GO" id="GO:0005524">
    <property type="term" value="F:ATP binding"/>
    <property type="evidence" value="ECO:0007669"/>
    <property type="project" value="UniProtKB-KW"/>
</dbReference>
<evidence type="ECO:0000256" key="4">
    <source>
        <dbReference type="ARBA" id="ARBA00022840"/>
    </source>
</evidence>
<dbReference type="PROSITE" id="PS50893">
    <property type="entry name" value="ABC_TRANSPORTER_2"/>
    <property type="match status" value="1"/>
</dbReference>
<evidence type="ECO:0000256" key="2">
    <source>
        <dbReference type="ARBA" id="ARBA00022448"/>
    </source>
</evidence>
<keyword evidence="7" id="KW-1185">Reference proteome</keyword>
<keyword evidence="3" id="KW-0547">Nucleotide-binding</keyword>
<evidence type="ECO:0000313" key="6">
    <source>
        <dbReference type="EMBL" id="ABR46344.1"/>
    </source>
</evidence>
<organism evidence="6 7">
    <name type="scientific">Alkaliphilus metalliredigens (strain QYMF)</name>
    <dbReference type="NCBI Taxonomy" id="293826"/>
    <lineage>
        <taxon>Bacteria</taxon>
        <taxon>Bacillati</taxon>
        <taxon>Bacillota</taxon>
        <taxon>Clostridia</taxon>
        <taxon>Peptostreptococcales</taxon>
        <taxon>Natronincolaceae</taxon>
        <taxon>Alkaliphilus</taxon>
    </lineage>
</organism>
<dbReference type="OrthoDB" id="9802264at2"/>
<keyword evidence="4" id="KW-0067">ATP-binding</keyword>
<dbReference type="Proteomes" id="UP000001572">
    <property type="component" value="Chromosome"/>
</dbReference>
<dbReference type="RefSeq" id="WP_011971253.1">
    <property type="nucleotide sequence ID" value="NC_009633.1"/>
</dbReference>
<dbReference type="InterPro" id="IPR003439">
    <property type="entry name" value="ABC_transporter-like_ATP-bd"/>
</dbReference>